<dbReference type="OrthoDB" id="2190654at2759"/>
<keyword evidence="2 6" id="KW-0812">Transmembrane</keyword>
<dbReference type="GO" id="GO:0043495">
    <property type="term" value="F:protein-membrane adaptor activity"/>
    <property type="evidence" value="ECO:0007669"/>
    <property type="project" value="TreeGrafter"/>
</dbReference>
<evidence type="ECO:0000256" key="2">
    <source>
        <dbReference type="ARBA" id="ARBA00022692"/>
    </source>
</evidence>
<comment type="subcellular location">
    <subcellularLocation>
        <location evidence="1">Membrane</location>
    </subcellularLocation>
</comment>
<evidence type="ECO:0000256" key="3">
    <source>
        <dbReference type="ARBA" id="ARBA00022989"/>
    </source>
</evidence>
<evidence type="ECO:0000259" key="7">
    <source>
        <dbReference type="PROSITE" id="PS51469"/>
    </source>
</evidence>
<evidence type="ECO:0000256" key="5">
    <source>
        <dbReference type="SAM" id="MobiDB-lite"/>
    </source>
</evidence>
<accession>L7JTQ4</accession>
<feature type="transmembrane region" description="Helical" evidence="6">
    <location>
        <begin position="158"/>
        <end position="175"/>
    </location>
</feature>
<gene>
    <name evidence="8" type="ORF">THOM_2670</name>
</gene>
<evidence type="ECO:0000256" key="4">
    <source>
        <dbReference type="ARBA" id="ARBA00023136"/>
    </source>
</evidence>
<dbReference type="PANTHER" id="PTHR12911">
    <property type="entry name" value="SAD1/UNC-84-LIKE PROTEIN-RELATED"/>
    <property type="match status" value="1"/>
</dbReference>
<dbReference type="InterPro" id="IPR012919">
    <property type="entry name" value="SUN_dom"/>
</dbReference>
<feature type="domain" description="SUN" evidence="7">
    <location>
        <begin position="205"/>
        <end position="367"/>
    </location>
</feature>
<organism evidence="8 9">
    <name type="scientific">Trachipleistophora hominis</name>
    <name type="common">Microsporidian parasite</name>
    <dbReference type="NCBI Taxonomy" id="72359"/>
    <lineage>
        <taxon>Eukaryota</taxon>
        <taxon>Fungi</taxon>
        <taxon>Fungi incertae sedis</taxon>
        <taxon>Microsporidia</taxon>
        <taxon>Pleistophoridae</taxon>
        <taxon>Trachipleistophora</taxon>
    </lineage>
</organism>
<name>L7JTQ4_TRAHO</name>
<dbReference type="PANTHER" id="PTHR12911:SF8">
    <property type="entry name" value="KLAROID PROTEIN-RELATED"/>
    <property type="match status" value="1"/>
</dbReference>
<keyword evidence="9" id="KW-1185">Reference proteome</keyword>
<dbReference type="VEuPathDB" id="MicrosporidiaDB:THOM_2670"/>
<evidence type="ECO:0000313" key="8">
    <source>
        <dbReference type="EMBL" id="ELQ74436.1"/>
    </source>
</evidence>
<evidence type="ECO:0000256" key="1">
    <source>
        <dbReference type="ARBA" id="ARBA00004370"/>
    </source>
</evidence>
<proteinExistence type="predicted"/>
<dbReference type="InterPro" id="IPR045119">
    <property type="entry name" value="SUN1-5"/>
</dbReference>
<dbReference type="Gene3D" id="2.60.120.260">
    <property type="entry name" value="Galactose-binding domain-like"/>
    <property type="match status" value="1"/>
</dbReference>
<dbReference type="GO" id="GO:0016020">
    <property type="term" value="C:membrane"/>
    <property type="evidence" value="ECO:0007669"/>
    <property type="project" value="UniProtKB-SubCell"/>
</dbReference>
<dbReference type="PROSITE" id="PS51469">
    <property type="entry name" value="SUN"/>
    <property type="match status" value="1"/>
</dbReference>
<protein>
    <submittedName>
        <fullName evidence="8">Spindle pole body protein</fullName>
    </submittedName>
</protein>
<dbReference type="HOGENOM" id="CLU_754784_0_0_1"/>
<dbReference type="STRING" id="72359.L7JTQ4"/>
<evidence type="ECO:0000313" key="9">
    <source>
        <dbReference type="Proteomes" id="UP000011185"/>
    </source>
</evidence>
<dbReference type="OMA" id="TGRHINS"/>
<sequence>MDRRKMLKLLKTPESSFNLDSDDSFALKSAKPNILKKKVSDIINGLHEKHGDGNYKNDENERKMLNTENEEISDEKTNESDNEPKLHTDDTYCTEDVRERVEHSSERNDAMDNTALTGYDTINYERSIFLEKNGGVVSQLYQAARVVRNKLTYFLKQHFWVLLISVLMVYIVAYLNRTHGTTEEDYKKDIQLLRTQNKGLQDMISKLAVPKRTKRVFNVCRIEEGTVIDVPNSARPYYYGLVFKRTGRHINSVMSESLEPGDCFIMDGTTGHFIFRFTRPFKIVRVGIFHPMSKKKASAVRNIKITGMDESEKVELGEYEYKEAGAYQEFELHNDRSFSALDFNVLSNHGAKDHTCVYKIYIFAEENM</sequence>
<dbReference type="GO" id="GO:0005635">
    <property type="term" value="C:nuclear envelope"/>
    <property type="evidence" value="ECO:0007669"/>
    <property type="project" value="UniProtKB-ARBA"/>
</dbReference>
<feature type="region of interest" description="Disordered" evidence="5">
    <location>
        <begin position="68"/>
        <end position="91"/>
    </location>
</feature>
<keyword evidence="4 6" id="KW-0472">Membrane</keyword>
<dbReference type="EMBL" id="JH994041">
    <property type="protein sequence ID" value="ELQ74436.1"/>
    <property type="molecule type" value="Genomic_DNA"/>
</dbReference>
<feature type="compositionally biased region" description="Basic and acidic residues" evidence="5">
    <location>
        <begin position="74"/>
        <end position="91"/>
    </location>
</feature>
<dbReference type="AlphaFoldDB" id="L7JTQ4"/>
<dbReference type="InParanoid" id="L7JTQ4"/>
<dbReference type="Pfam" id="PF07738">
    <property type="entry name" value="Sad1_UNC"/>
    <property type="match status" value="1"/>
</dbReference>
<dbReference type="Proteomes" id="UP000011185">
    <property type="component" value="Unassembled WGS sequence"/>
</dbReference>
<reference evidence="8 9" key="1">
    <citation type="journal article" date="2012" name="PLoS Pathog.">
        <title>The genome of the obligate intracellular parasite Trachipleistophora hominis: new insights into microsporidian genome dynamics and reductive evolution.</title>
        <authorList>
            <person name="Heinz E."/>
            <person name="Williams T.A."/>
            <person name="Nakjang S."/>
            <person name="Noel C.J."/>
            <person name="Swan D.C."/>
            <person name="Goldberg A.V."/>
            <person name="Harris S.R."/>
            <person name="Weinmaier T."/>
            <person name="Markert S."/>
            <person name="Becher D."/>
            <person name="Bernhardt J."/>
            <person name="Dagan T."/>
            <person name="Hacker C."/>
            <person name="Lucocq J.M."/>
            <person name="Schweder T."/>
            <person name="Rattei T."/>
            <person name="Hall N."/>
            <person name="Hirt R.P."/>
            <person name="Embley T.M."/>
        </authorList>
    </citation>
    <scope>NUCLEOTIDE SEQUENCE [LARGE SCALE GENOMIC DNA]</scope>
</reference>
<evidence type="ECO:0000256" key="6">
    <source>
        <dbReference type="SAM" id="Phobius"/>
    </source>
</evidence>
<keyword evidence="3 6" id="KW-1133">Transmembrane helix</keyword>